<dbReference type="HOGENOM" id="CLU_2236187_0_0_1"/>
<evidence type="ECO:0000313" key="2">
    <source>
        <dbReference type="Proteomes" id="UP000008177"/>
    </source>
</evidence>
<gene>
    <name evidence="1" type="ORF">BofuT4_P053680.1</name>
</gene>
<organism evidence="1 2">
    <name type="scientific">Botryotinia fuckeliana (strain T4)</name>
    <name type="common">Noble rot fungus</name>
    <name type="synonym">Botrytis cinerea</name>
    <dbReference type="NCBI Taxonomy" id="999810"/>
    <lineage>
        <taxon>Eukaryota</taxon>
        <taxon>Fungi</taxon>
        <taxon>Dikarya</taxon>
        <taxon>Ascomycota</taxon>
        <taxon>Pezizomycotina</taxon>
        <taxon>Leotiomycetes</taxon>
        <taxon>Helotiales</taxon>
        <taxon>Sclerotiniaceae</taxon>
        <taxon>Botrytis</taxon>
    </lineage>
</organism>
<accession>G2XVE7</accession>
<protein>
    <submittedName>
        <fullName evidence="1">Uncharacterized protein</fullName>
    </submittedName>
</protein>
<dbReference type="InParanoid" id="G2XVE7"/>
<dbReference type="EMBL" id="FQ790271">
    <property type="protein sequence ID" value="CCD44467.1"/>
    <property type="molecule type" value="Genomic_DNA"/>
</dbReference>
<evidence type="ECO:0000313" key="1">
    <source>
        <dbReference type="EMBL" id="CCD44467.1"/>
    </source>
</evidence>
<dbReference type="Proteomes" id="UP000008177">
    <property type="component" value="Unplaced contigs"/>
</dbReference>
<sequence>MPLWDKLNHVLMQSTCHGQNEETSIKTNNVRGLSYHEPNQNQNTNAKPKRLFESRVYIWTFQDSMRMIICGWKPKVIATASVKLQMLQMNGFNYLDAIVSLLTTW</sequence>
<dbReference type="AlphaFoldDB" id="G2XVE7"/>
<name>G2XVE7_BOTF4</name>
<proteinExistence type="predicted"/>
<reference evidence="2" key="1">
    <citation type="journal article" date="2011" name="PLoS Genet.">
        <title>Genomic analysis of the necrotrophic fungal pathogens Sclerotinia sclerotiorum and Botrytis cinerea.</title>
        <authorList>
            <person name="Amselem J."/>
            <person name="Cuomo C.A."/>
            <person name="van Kan J.A."/>
            <person name="Viaud M."/>
            <person name="Benito E.P."/>
            <person name="Couloux A."/>
            <person name="Coutinho P.M."/>
            <person name="de Vries R.P."/>
            <person name="Dyer P.S."/>
            <person name="Fillinger S."/>
            <person name="Fournier E."/>
            <person name="Gout L."/>
            <person name="Hahn M."/>
            <person name="Kohn L."/>
            <person name="Lapalu N."/>
            <person name="Plummer K.M."/>
            <person name="Pradier J.M."/>
            <person name="Quevillon E."/>
            <person name="Sharon A."/>
            <person name="Simon A."/>
            <person name="ten Have A."/>
            <person name="Tudzynski B."/>
            <person name="Tudzynski P."/>
            <person name="Wincker P."/>
            <person name="Andrew M."/>
            <person name="Anthouard V."/>
            <person name="Beever R.E."/>
            <person name="Beffa R."/>
            <person name="Benoit I."/>
            <person name="Bouzid O."/>
            <person name="Brault B."/>
            <person name="Chen Z."/>
            <person name="Choquer M."/>
            <person name="Collemare J."/>
            <person name="Cotton P."/>
            <person name="Danchin E.G."/>
            <person name="Da Silva C."/>
            <person name="Gautier A."/>
            <person name="Giraud C."/>
            <person name="Giraud T."/>
            <person name="Gonzalez C."/>
            <person name="Grossetete S."/>
            <person name="Guldener U."/>
            <person name="Henrissat B."/>
            <person name="Howlett B.J."/>
            <person name="Kodira C."/>
            <person name="Kretschmer M."/>
            <person name="Lappartient A."/>
            <person name="Leroch M."/>
            <person name="Levis C."/>
            <person name="Mauceli E."/>
            <person name="Neuveglise C."/>
            <person name="Oeser B."/>
            <person name="Pearson M."/>
            <person name="Poulain J."/>
            <person name="Poussereau N."/>
            <person name="Quesneville H."/>
            <person name="Rascle C."/>
            <person name="Schumacher J."/>
            <person name="Segurens B."/>
            <person name="Sexton A."/>
            <person name="Silva E."/>
            <person name="Sirven C."/>
            <person name="Soanes D.M."/>
            <person name="Talbot N.J."/>
            <person name="Templeton M."/>
            <person name="Yandava C."/>
            <person name="Yarden O."/>
            <person name="Zeng Q."/>
            <person name="Rollins J.A."/>
            <person name="Lebrun M.H."/>
            <person name="Dickman M."/>
        </authorList>
    </citation>
    <scope>NUCLEOTIDE SEQUENCE [LARGE SCALE GENOMIC DNA]</scope>
    <source>
        <strain evidence="2">T4</strain>
    </source>
</reference>